<evidence type="ECO:0000256" key="4">
    <source>
        <dbReference type="ARBA" id="ARBA00022840"/>
    </source>
</evidence>
<evidence type="ECO:0000256" key="5">
    <source>
        <dbReference type="SAM" id="MobiDB-lite"/>
    </source>
</evidence>
<dbReference type="CDD" id="cd03230">
    <property type="entry name" value="ABC_DR_subfamily_A"/>
    <property type="match status" value="1"/>
</dbReference>
<evidence type="ECO:0000256" key="3">
    <source>
        <dbReference type="ARBA" id="ARBA00022741"/>
    </source>
</evidence>
<comment type="caution">
    <text evidence="7">The sequence shown here is derived from an EMBL/GenBank/DDBJ whole genome shotgun (WGS) entry which is preliminary data.</text>
</comment>
<organism evidence="7 8">
    <name type="scientific">Kocuria soli</name>
    <dbReference type="NCBI Taxonomy" id="2485125"/>
    <lineage>
        <taxon>Bacteria</taxon>
        <taxon>Bacillati</taxon>
        <taxon>Actinomycetota</taxon>
        <taxon>Actinomycetes</taxon>
        <taxon>Micrococcales</taxon>
        <taxon>Micrococcaceae</taxon>
        <taxon>Kocuria</taxon>
    </lineage>
</organism>
<dbReference type="InterPro" id="IPR027417">
    <property type="entry name" value="P-loop_NTPase"/>
</dbReference>
<dbReference type="GO" id="GO:0016887">
    <property type="term" value="F:ATP hydrolysis activity"/>
    <property type="evidence" value="ECO:0007669"/>
    <property type="project" value="InterPro"/>
</dbReference>
<dbReference type="EMBL" id="RKMF01000001">
    <property type="protein sequence ID" value="ROZ65747.1"/>
    <property type="molecule type" value="Genomic_DNA"/>
</dbReference>
<dbReference type="PROSITE" id="PS00211">
    <property type="entry name" value="ABC_TRANSPORTER_1"/>
    <property type="match status" value="1"/>
</dbReference>
<dbReference type="Gene3D" id="3.40.50.300">
    <property type="entry name" value="P-loop containing nucleotide triphosphate hydrolases"/>
    <property type="match status" value="1"/>
</dbReference>
<dbReference type="SMART" id="SM00382">
    <property type="entry name" value="AAA"/>
    <property type="match status" value="1"/>
</dbReference>
<evidence type="ECO:0000256" key="2">
    <source>
        <dbReference type="ARBA" id="ARBA00022448"/>
    </source>
</evidence>
<dbReference type="InterPro" id="IPR003593">
    <property type="entry name" value="AAA+_ATPase"/>
</dbReference>
<name>A0A3N3ZTW2_9MICC</name>
<dbReference type="Pfam" id="PF00005">
    <property type="entry name" value="ABC_tran"/>
    <property type="match status" value="1"/>
</dbReference>
<proteinExistence type="inferred from homology"/>
<dbReference type="InterPro" id="IPR003439">
    <property type="entry name" value="ABC_transporter-like_ATP-bd"/>
</dbReference>
<accession>A0A3N3ZTW2</accession>
<keyword evidence="4 7" id="KW-0067">ATP-binding</keyword>
<dbReference type="PROSITE" id="PS50893">
    <property type="entry name" value="ABC_TRANSPORTER_2"/>
    <property type="match status" value="1"/>
</dbReference>
<dbReference type="AlphaFoldDB" id="A0A3N3ZTW2"/>
<dbReference type="SUPFAM" id="SSF52540">
    <property type="entry name" value="P-loop containing nucleoside triphosphate hydrolases"/>
    <property type="match status" value="1"/>
</dbReference>
<comment type="similarity">
    <text evidence="1">Belongs to the ABC transporter superfamily.</text>
</comment>
<feature type="region of interest" description="Disordered" evidence="5">
    <location>
        <begin position="1"/>
        <end position="29"/>
    </location>
</feature>
<dbReference type="PANTHER" id="PTHR43335">
    <property type="entry name" value="ABC TRANSPORTER, ATP-BINDING PROTEIN"/>
    <property type="match status" value="1"/>
</dbReference>
<gene>
    <name evidence="7" type="ORF">EDL96_01355</name>
</gene>
<evidence type="ECO:0000259" key="6">
    <source>
        <dbReference type="PROSITE" id="PS50893"/>
    </source>
</evidence>
<sequence length="279" mass="29867">MNRKDSTVSTENQTQATPEPPAGDGLTVTRLTSGYRRGSDVVKDVSMRATAGRITALVGPNGSGKSTLLHTVLGLIRPRDGEVLLDGTPMVDQMSSRVGFCADDLPVPELLTGLEYVETMALLRSVAVDRAEILEYFAALRMADAAGDLVGSYSHGMKRKVQLVANVLHRPSLLILDEPFRGLDPETAALLRRVLTETAANGRAILVSTHDLGAVESFCHDVVVLSRGQVVLDDRVETLRAAAQGSDTFLEDAFLDVTGLRDNVEESAQRAATLIGGRS</sequence>
<protein>
    <submittedName>
        <fullName evidence="7">ABC transporter ATP-binding protein</fullName>
    </submittedName>
</protein>
<feature type="compositionally biased region" description="Polar residues" evidence="5">
    <location>
        <begin position="7"/>
        <end position="17"/>
    </location>
</feature>
<keyword evidence="3" id="KW-0547">Nucleotide-binding</keyword>
<evidence type="ECO:0000256" key="1">
    <source>
        <dbReference type="ARBA" id="ARBA00005417"/>
    </source>
</evidence>
<evidence type="ECO:0000313" key="8">
    <source>
        <dbReference type="Proteomes" id="UP000270616"/>
    </source>
</evidence>
<evidence type="ECO:0000313" key="7">
    <source>
        <dbReference type="EMBL" id="ROZ65747.1"/>
    </source>
</evidence>
<keyword evidence="2" id="KW-0813">Transport</keyword>
<keyword evidence="8" id="KW-1185">Reference proteome</keyword>
<feature type="domain" description="ABC transporter" evidence="6">
    <location>
        <begin position="26"/>
        <end position="252"/>
    </location>
</feature>
<dbReference type="GO" id="GO:0005524">
    <property type="term" value="F:ATP binding"/>
    <property type="evidence" value="ECO:0007669"/>
    <property type="project" value="UniProtKB-KW"/>
</dbReference>
<reference evidence="7 8" key="1">
    <citation type="submission" date="2018-10" db="EMBL/GenBank/DDBJ databases">
        <title>Kocuria sp. M5W7-7, whole genome shotgun sequence.</title>
        <authorList>
            <person name="Tuo L."/>
        </authorList>
    </citation>
    <scope>NUCLEOTIDE SEQUENCE [LARGE SCALE GENOMIC DNA]</scope>
    <source>
        <strain evidence="7 8">M5W7-7</strain>
    </source>
</reference>
<dbReference type="Proteomes" id="UP000270616">
    <property type="component" value="Unassembled WGS sequence"/>
</dbReference>
<dbReference type="InterPro" id="IPR017871">
    <property type="entry name" value="ABC_transporter-like_CS"/>
</dbReference>